<dbReference type="PATRIC" id="fig|33051.4.peg.620"/>
<dbReference type="AlphaFoldDB" id="A0A147IMC1"/>
<protein>
    <submittedName>
        <fullName evidence="2">Uncharacterized protein</fullName>
    </submittedName>
</protein>
<comment type="caution">
    <text evidence="2">The sequence shown here is derived from an EMBL/GenBank/DDBJ whole genome shotgun (WGS) entry which is preliminary data.</text>
</comment>
<dbReference type="Proteomes" id="UP000074072">
    <property type="component" value="Unassembled WGS sequence"/>
</dbReference>
<dbReference type="EMBL" id="LDTE01000114">
    <property type="protein sequence ID" value="KTT96328.1"/>
    <property type="molecule type" value="Genomic_DNA"/>
</dbReference>
<dbReference type="RefSeq" id="WP_058753345.1">
    <property type="nucleotide sequence ID" value="NZ_LDTE01000114.1"/>
</dbReference>
<organism evidence="2 3">
    <name type="scientific">Sphingomonas sanguinis</name>
    <dbReference type="NCBI Taxonomy" id="33051"/>
    <lineage>
        <taxon>Bacteria</taxon>
        <taxon>Pseudomonadati</taxon>
        <taxon>Pseudomonadota</taxon>
        <taxon>Alphaproteobacteria</taxon>
        <taxon>Sphingomonadales</taxon>
        <taxon>Sphingomonadaceae</taxon>
        <taxon>Sphingomonas</taxon>
    </lineage>
</organism>
<reference evidence="2 3" key="1">
    <citation type="journal article" date="2016" name="Front. Microbiol.">
        <title>Genomic Resource of Rice Seed Associated Bacteria.</title>
        <authorList>
            <person name="Midha S."/>
            <person name="Bansal K."/>
            <person name="Sharma S."/>
            <person name="Kumar N."/>
            <person name="Patil P.P."/>
            <person name="Chaudhry V."/>
            <person name="Patil P.B."/>
        </authorList>
    </citation>
    <scope>NUCLEOTIDE SEQUENCE [LARGE SCALE GENOMIC DNA]</scope>
    <source>
        <strain evidence="2 3">SB4</strain>
    </source>
</reference>
<gene>
    <name evidence="2" type="ORF">SB4_15960</name>
</gene>
<evidence type="ECO:0000313" key="2">
    <source>
        <dbReference type="EMBL" id="KTT96328.1"/>
    </source>
</evidence>
<accession>A0A147IMC1</accession>
<feature type="region of interest" description="Disordered" evidence="1">
    <location>
        <begin position="172"/>
        <end position="194"/>
    </location>
</feature>
<evidence type="ECO:0000313" key="3">
    <source>
        <dbReference type="Proteomes" id="UP000074072"/>
    </source>
</evidence>
<sequence>MAQGFEICDANGKMQFNGDMLTYALRVSGTTYVEDRKVGNTCPTSFLIPTSQTYPNALIVIGGGNGYAAASAGIWGSTGQKIYGTNGAPAGTPFTYYIFEKSNTIPASGFGLEVRNAANEITFSTNQRVMRVLNLLSGNTVDGEQVVTYGGRQLAFCQGAWAGHRISGEKSYYGDGGGGPTSPDQDTGGGNSYSSWQNDGKIYGGLVADSGQTVRTRMVSWDDVQIGPGPDTDQPPDFYIPLNMFVVDVTGVPVGQQFY</sequence>
<proteinExistence type="predicted"/>
<name>A0A147IMC1_9SPHN</name>
<evidence type="ECO:0000256" key="1">
    <source>
        <dbReference type="SAM" id="MobiDB-lite"/>
    </source>
</evidence>